<comment type="caution">
    <text evidence="2">The sequence shown here is derived from an EMBL/GenBank/DDBJ whole genome shotgun (WGS) entry which is preliminary data.</text>
</comment>
<dbReference type="Proteomes" id="UP000828390">
    <property type="component" value="Unassembled WGS sequence"/>
</dbReference>
<feature type="signal peptide" evidence="1">
    <location>
        <begin position="1"/>
        <end position="23"/>
    </location>
</feature>
<dbReference type="AlphaFoldDB" id="A0A9D3Y039"/>
<evidence type="ECO:0008006" key="4">
    <source>
        <dbReference type="Google" id="ProtNLM"/>
    </source>
</evidence>
<organism evidence="2 3">
    <name type="scientific">Dreissena polymorpha</name>
    <name type="common">Zebra mussel</name>
    <name type="synonym">Mytilus polymorpha</name>
    <dbReference type="NCBI Taxonomy" id="45954"/>
    <lineage>
        <taxon>Eukaryota</taxon>
        <taxon>Metazoa</taxon>
        <taxon>Spiralia</taxon>
        <taxon>Lophotrochozoa</taxon>
        <taxon>Mollusca</taxon>
        <taxon>Bivalvia</taxon>
        <taxon>Autobranchia</taxon>
        <taxon>Heteroconchia</taxon>
        <taxon>Euheterodonta</taxon>
        <taxon>Imparidentia</taxon>
        <taxon>Neoheterodontei</taxon>
        <taxon>Myida</taxon>
        <taxon>Dreissenoidea</taxon>
        <taxon>Dreissenidae</taxon>
        <taxon>Dreissena</taxon>
    </lineage>
</organism>
<keyword evidence="3" id="KW-1185">Reference proteome</keyword>
<evidence type="ECO:0000256" key="1">
    <source>
        <dbReference type="SAM" id="SignalP"/>
    </source>
</evidence>
<evidence type="ECO:0000313" key="2">
    <source>
        <dbReference type="EMBL" id="KAH3691155.1"/>
    </source>
</evidence>
<evidence type="ECO:0000313" key="3">
    <source>
        <dbReference type="Proteomes" id="UP000828390"/>
    </source>
</evidence>
<gene>
    <name evidence="2" type="ORF">DPMN_191296</name>
</gene>
<protein>
    <recommendedName>
        <fullName evidence="4">EF-hand domain-containing protein</fullName>
    </recommendedName>
</protein>
<sequence>MVGSTRTYFYMVVFAIAVSVAVADNIKINDAPEEVNLDTFQEEMEDLEEQFRHRTKVHHFARHGLCNHMPGKLKFYKALQNHFHRISDHMKIVFIMDICSRKDKMLNHWVKEIFDRDGDGYISHFEKELYDHD</sequence>
<feature type="chain" id="PRO_5038541442" description="EF-hand domain-containing protein" evidence="1">
    <location>
        <begin position="24"/>
        <end position="133"/>
    </location>
</feature>
<reference evidence="2" key="1">
    <citation type="journal article" date="2019" name="bioRxiv">
        <title>The Genome of the Zebra Mussel, Dreissena polymorpha: A Resource for Invasive Species Research.</title>
        <authorList>
            <person name="McCartney M.A."/>
            <person name="Auch B."/>
            <person name="Kono T."/>
            <person name="Mallez S."/>
            <person name="Zhang Y."/>
            <person name="Obille A."/>
            <person name="Becker A."/>
            <person name="Abrahante J.E."/>
            <person name="Garbe J."/>
            <person name="Badalamenti J.P."/>
            <person name="Herman A."/>
            <person name="Mangelson H."/>
            <person name="Liachko I."/>
            <person name="Sullivan S."/>
            <person name="Sone E.D."/>
            <person name="Koren S."/>
            <person name="Silverstein K.A.T."/>
            <person name="Beckman K.B."/>
            <person name="Gohl D.M."/>
        </authorList>
    </citation>
    <scope>NUCLEOTIDE SEQUENCE</scope>
    <source>
        <strain evidence="2">Duluth1</strain>
        <tissue evidence="2">Whole animal</tissue>
    </source>
</reference>
<reference evidence="2" key="2">
    <citation type="submission" date="2020-11" db="EMBL/GenBank/DDBJ databases">
        <authorList>
            <person name="McCartney M.A."/>
            <person name="Auch B."/>
            <person name="Kono T."/>
            <person name="Mallez S."/>
            <person name="Becker A."/>
            <person name="Gohl D.M."/>
            <person name="Silverstein K.A.T."/>
            <person name="Koren S."/>
            <person name="Bechman K.B."/>
            <person name="Herman A."/>
            <person name="Abrahante J.E."/>
            <person name="Garbe J."/>
        </authorList>
    </citation>
    <scope>NUCLEOTIDE SEQUENCE</scope>
    <source>
        <strain evidence="2">Duluth1</strain>
        <tissue evidence="2">Whole animal</tissue>
    </source>
</reference>
<proteinExistence type="predicted"/>
<accession>A0A9D3Y039</accession>
<name>A0A9D3Y039_DREPO</name>
<keyword evidence="1" id="KW-0732">Signal</keyword>
<dbReference type="OrthoDB" id="10417934at2759"/>
<dbReference type="EMBL" id="JAIWYP010000043">
    <property type="protein sequence ID" value="KAH3691155.1"/>
    <property type="molecule type" value="Genomic_DNA"/>
</dbReference>